<keyword evidence="2" id="KW-1185">Reference proteome</keyword>
<evidence type="ECO:0000313" key="1">
    <source>
        <dbReference type="EMBL" id="ALA06519.1"/>
    </source>
</evidence>
<gene>
    <name evidence="1" type="ORF">SEA_LUMOS_3</name>
</gene>
<sequence>MPGMMHSRVSGRGTWCDCCSAWTSTRAREKRQWQAEDWEEEYTEAEYRALTRLALERVGLSD</sequence>
<organism evidence="1 2">
    <name type="scientific">Mycobacterium phage Lumos</name>
    <dbReference type="NCBI Taxonomy" id="1701852"/>
    <lineage>
        <taxon>Viruses</taxon>
        <taxon>Duplodnaviria</taxon>
        <taxon>Heunggongvirae</taxon>
        <taxon>Uroviricota</taxon>
        <taxon>Caudoviricetes</taxon>
        <taxon>Vilmaviridae</taxon>
        <taxon>Lclasvirinae</taxon>
        <taxon>Lumosvirus</taxon>
        <taxon>Lumosvirus lumos</taxon>
    </lineage>
</organism>
<reference evidence="1 2" key="1">
    <citation type="submission" date="2015-08" db="EMBL/GenBank/DDBJ databases">
        <authorList>
            <person name="Davis N."/>
            <person name="Domingos A."/>
            <person name="Holland C."/>
            <person name="Houk L.J."/>
            <person name="Hueter N."/>
            <person name="Molina L."/>
            <person name="Sontag M."/>
            <person name="Saintfleur O."/>
            <person name="Swinford C."/>
            <person name="Villalobos-Ayala K."/>
            <person name="Carroll M."/>
            <person name="Cottrell-Yongye A."/>
            <person name="D'Elia T."/>
            <person name="Delesalle V.A."/>
            <person name="Bradley K.W."/>
            <person name="Asai D.J."/>
            <person name="Bowman C.A."/>
            <person name="Russell D.A."/>
            <person name="Pope W.H."/>
            <person name="Jacobs-Sera D."/>
            <person name="Hendrix R.W."/>
            <person name="Hatfull G.F."/>
        </authorList>
    </citation>
    <scope>NUCLEOTIDE SEQUENCE [LARGE SCALE GENOMIC DNA]</scope>
</reference>
<accession>A0A0K2CM42</accession>
<evidence type="ECO:0000313" key="2">
    <source>
        <dbReference type="Proteomes" id="UP000223849"/>
    </source>
</evidence>
<dbReference type="Proteomes" id="UP000223849">
    <property type="component" value="Segment"/>
</dbReference>
<protein>
    <submittedName>
        <fullName evidence="1">Uncharacterized protein</fullName>
    </submittedName>
</protein>
<dbReference type="EMBL" id="KT372003">
    <property type="protein sequence ID" value="ALA06519.1"/>
    <property type="molecule type" value="Genomic_DNA"/>
</dbReference>
<proteinExistence type="predicted"/>
<name>A0A0K2CM42_9CAUD</name>